<evidence type="ECO:0000313" key="5">
    <source>
        <dbReference type="Proteomes" id="UP001250698"/>
    </source>
</evidence>
<sequence>MKLVVLVGLLLVGLAAQGQNRAAIEVRPPLKVATLYLSSIELEHQADVQLPAGTSRLLIGNASRYLSKANEVEVRFGDGVEVLSVDDDEVEETGAASSRPAALGRAAADSLGRATDELARLDAELKALEEEKAMLLANRVLPSGTQANWSTEVQKGASQLRARLVAIQLTTRQLTAQQEVQKGLVQGMERRNQPAEQVKPFYITVRVARAGTFPLRLRYGANRLLTWRPRLEIRADGTGQTVQFVPGGQVYNRTGLDWNRVRVVLVNEVKEVDISKPAMEPWTLDSDGQDDHVGEGRVDAYVVKGSSAGRPTEASQGTRYEVPELVSLKAGASRRLVLPILTLPSRTEYLALPKLSEKVFRQAKVSGWEGLHLPDEAQVYYGGAYVGDAELEGRAYNDSLELALGYDERIVVGRTKLEDYSRNVGSQKRKVRLTYELNVRNLRAEPVRIKVQDQVPVSSEKEIEVKVIETSGAQLEERIGRLTWYLTLAPNASQRLKFSFEVEMPKDKEVNIIKHDIRIRSPKFR</sequence>
<comment type="caution">
    <text evidence="4">The sequence shown here is derived from an EMBL/GenBank/DDBJ whole genome shotgun (WGS) entry which is preliminary data.</text>
</comment>
<keyword evidence="1" id="KW-0175">Coiled coil</keyword>
<dbReference type="InterPro" id="IPR037291">
    <property type="entry name" value="DUF4139"/>
</dbReference>
<feature type="chain" id="PRO_5046904891" evidence="2">
    <location>
        <begin position="19"/>
        <end position="525"/>
    </location>
</feature>
<evidence type="ECO:0000313" key="4">
    <source>
        <dbReference type="EMBL" id="MDU0369929.1"/>
    </source>
</evidence>
<dbReference type="InterPro" id="IPR011935">
    <property type="entry name" value="CHP02231"/>
</dbReference>
<gene>
    <name evidence="4" type="ORF">ROI90_05935</name>
</gene>
<evidence type="ECO:0000256" key="2">
    <source>
        <dbReference type="SAM" id="SignalP"/>
    </source>
</evidence>
<name>A0ABU3TF08_9BACT</name>
<dbReference type="Pfam" id="PF13598">
    <property type="entry name" value="DUF4139"/>
    <property type="match status" value="1"/>
</dbReference>
<dbReference type="RefSeq" id="WP_315997415.1">
    <property type="nucleotide sequence ID" value="NZ_JAWDJT010000002.1"/>
</dbReference>
<proteinExistence type="predicted"/>
<feature type="coiled-coil region" evidence="1">
    <location>
        <begin position="111"/>
        <end position="138"/>
    </location>
</feature>
<accession>A0ABU3TF08</accession>
<keyword evidence="5" id="KW-1185">Reference proteome</keyword>
<organism evidence="4 5">
    <name type="scientific">Hymenobacter endophyticus</name>
    <dbReference type="NCBI Taxonomy" id="3076335"/>
    <lineage>
        <taxon>Bacteria</taxon>
        <taxon>Pseudomonadati</taxon>
        <taxon>Bacteroidota</taxon>
        <taxon>Cytophagia</taxon>
        <taxon>Cytophagales</taxon>
        <taxon>Hymenobacteraceae</taxon>
        <taxon>Hymenobacter</taxon>
    </lineage>
</organism>
<feature type="signal peptide" evidence="2">
    <location>
        <begin position="1"/>
        <end position="18"/>
    </location>
</feature>
<dbReference type="PANTHER" id="PTHR31005:SF8">
    <property type="entry name" value="DUF4139 DOMAIN-CONTAINING PROTEIN"/>
    <property type="match status" value="1"/>
</dbReference>
<evidence type="ECO:0000259" key="3">
    <source>
        <dbReference type="Pfam" id="PF13598"/>
    </source>
</evidence>
<protein>
    <submittedName>
        <fullName evidence="4">DUF4139 domain-containing protein</fullName>
    </submittedName>
</protein>
<dbReference type="Proteomes" id="UP001250698">
    <property type="component" value="Unassembled WGS sequence"/>
</dbReference>
<feature type="domain" description="DUF4139" evidence="3">
    <location>
        <begin position="226"/>
        <end position="506"/>
    </location>
</feature>
<keyword evidence="2" id="KW-0732">Signal</keyword>
<dbReference type="EMBL" id="JAWDJT010000002">
    <property type="protein sequence ID" value="MDU0369929.1"/>
    <property type="molecule type" value="Genomic_DNA"/>
</dbReference>
<dbReference type="PANTHER" id="PTHR31005">
    <property type="entry name" value="DUF4139 DOMAIN-CONTAINING PROTEIN"/>
    <property type="match status" value="1"/>
</dbReference>
<evidence type="ECO:0000256" key="1">
    <source>
        <dbReference type="SAM" id="Coils"/>
    </source>
</evidence>
<dbReference type="NCBIfam" id="TIGR02231">
    <property type="entry name" value="mucoidy inhibitor MuiA family protein"/>
    <property type="match status" value="1"/>
</dbReference>
<reference evidence="4 5" key="1">
    <citation type="submission" date="2023-10" db="EMBL/GenBank/DDBJ databases">
        <title>Hymenobacter endophyticus sp. nov., an isolate from the leaf tissues of wheat.</title>
        <authorList>
            <person name="Dai Y."/>
        </authorList>
    </citation>
    <scope>NUCLEOTIDE SEQUENCE [LARGE SCALE GENOMIC DNA]</scope>
    <source>
        <strain evidence="4 5">ZK17L-C2</strain>
    </source>
</reference>